<dbReference type="SUPFAM" id="SSF46689">
    <property type="entry name" value="Homeodomain-like"/>
    <property type="match status" value="1"/>
</dbReference>
<dbReference type="InterPro" id="IPR039538">
    <property type="entry name" value="BetI_C"/>
</dbReference>
<dbReference type="Pfam" id="PF00440">
    <property type="entry name" value="TetR_N"/>
    <property type="match status" value="1"/>
</dbReference>
<evidence type="ECO:0000256" key="3">
    <source>
        <dbReference type="ARBA" id="ARBA00023125"/>
    </source>
</evidence>
<protein>
    <submittedName>
        <fullName evidence="7">TetR/AcrR family transcriptional regulator</fullName>
    </submittedName>
</protein>
<proteinExistence type="predicted"/>
<evidence type="ECO:0000256" key="1">
    <source>
        <dbReference type="ARBA" id="ARBA00022491"/>
    </source>
</evidence>
<dbReference type="SUPFAM" id="SSF48498">
    <property type="entry name" value="Tetracyclin repressor-like, C-terminal domain"/>
    <property type="match status" value="1"/>
</dbReference>
<dbReference type="Gene3D" id="1.10.357.10">
    <property type="entry name" value="Tetracycline Repressor, domain 2"/>
    <property type="match status" value="1"/>
</dbReference>
<dbReference type="AlphaFoldDB" id="A0A9D8KEU8"/>
<organism evidence="7 8">
    <name type="scientific">Candidatus Zymogenus saltonus</name>
    <dbReference type="NCBI Taxonomy" id="2844893"/>
    <lineage>
        <taxon>Bacteria</taxon>
        <taxon>Deltaproteobacteria</taxon>
        <taxon>Candidatus Zymogenia</taxon>
        <taxon>Candidatus Zymogeniales</taxon>
        <taxon>Candidatus Zymogenaceae</taxon>
        <taxon>Candidatus Zymogenus</taxon>
    </lineage>
</organism>
<evidence type="ECO:0000256" key="2">
    <source>
        <dbReference type="ARBA" id="ARBA00023015"/>
    </source>
</evidence>
<accession>A0A9D8KEU8</accession>
<dbReference type="InterPro" id="IPR036271">
    <property type="entry name" value="Tet_transcr_reg_TetR-rel_C_sf"/>
</dbReference>
<dbReference type="InterPro" id="IPR001647">
    <property type="entry name" value="HTH_TetR"/>
</dbReference>
<feature type="domain" description="HTH tetR-type" evidence="6">
    <location>
        <begin position="7"/>
        <end position="67"/>
    </location>
</feature>
<dbReference type="GO" id="GO:0003677">
    <property type="term" value="F:DNA binding"/>
    <property type="evidence" value="ECO:0007669"/>
    <property type="project" value="UniProtKB-UniRule"/>
</dbReference>
<evidence type="ECO:0000259" key="6">
    <source>
        <dbReference type="PROSITE" id="PS50977"/>
    </source>
</evidence>
<dbReference type="InterPro" id="IPR009057">
    <property type="entry name" value="Homeodomain-like_sf"/>
</dbReference>
<keyword evidence="2" id="KW-0805">Transcription regulation</keyword>
<dbReference type="PANTHER" id="PTHR47506:SF1">
    <property type="entry name" value="HTH-TYPE TRANSCRIPTIONAL REGULATOR YJDC"/>
    <property type="match status" value="1"/>
</dbReference>
<reference evidence="7" key="2">
    <citation type="submission" date="2021-01" db="EMBL/GenBank/DDBJ databases">
        <authorList>
            <person name="Hahn C.R."/>
            <person name="Youssef N.H."/>
            <person name="Elshahed M."/>
        </authorList>
    </citation>
    <scope>NUCLEOTIDE SEQUENCE</scope>
    <source>
        <strain evidence="7">Zod_Metabat.24</strain>
    </source>
</reference>
<gene>
    <name evidence="7" type="ORF">JW984_08575</name>
</gene>
<keyword evidence="3 5" id="KW-0238">DNA-binding</keyword>
<evidence type="ECO:0000256" key="4">
    <source>
        <dbReference type="ARBA" id="ARBA00023163"/>
    </source>
</evidence>
<keyword evidence="1" id="KW-0678">Repressor</keyword>
<sequence>MKDDLRSEKVKRIVSCAQEVIAKKSGFSVSIQDVADSAGISKGAVLHYFPTKSSLFKAVFEDFFNGIFERGKRVMAELEDPVEKIKSFADWLYDSADPDGPVGYPLFFECMYRAVYEEDFKATFHNWITGWVTMLERSIMDGIEEGKIKEVNPAETARAISAVYQGVASRWYLDRSRHSDEWATKVVKDTIDKILSVKD</sequence>
<comment type="caution">
    <text evidence="7">The sequence shown here is derived from an EMBL/GenBank/DDBJ whole genome shotgun (WGS) entry which is preliminary data.</text>
</comment>
<dbReference type="PRINTS" id="PR00455">
    <property type="entry name" value="HTHTETR"/>
</dbReference>
<dbReference type="EMBL" id="JAFGIX010000043">
    <property type="protein sequence ID" value="MBN1573233.1"/>
    <property type="molecule type" value="Genomic_DNA"/>
</dbReference>
<dbReference type="PANTHER" id="PTHR47506">
    <property type="entry name" value="TRANSCRIPTIONAL REGULATORY PROTEIN"/>
    <property type="match status" value="1"/>
</dbReference>
<evidence type="ECO:0000313" key="8">
    <source>
        <dbReference type="Proteomes" id="UP000809273"/>
    </source>
</evidence>
<evidence type="ECO:0000313" key="7">
    <source>
        <dbReference type="EMBL" id="MBN1573233.1"/>
    </source>
</evidence>
<feature type="DNA-binding region" description="H-T-H motif" evidence="5">
    <location>
        <begin position="30"/>
        <end position="49"/>
    </location>
</feature>
<dbReference type="PROSITE" id="PS50977">
    <property type="entry name" value="HTH_TETR_2"/>
    <property type="match status" value="1"/>
</dbReference>
<evidence type="ECO:0000256" key="5">
    <source>
        <dbReference type="PROSITE-ProRule" id="PRU00335"/>
    </source>
</evidence>
<keyword evidence="4" id="KW-0804">Transcription</keyword>
<reference evidence="7" key="1">
    <citation type="journal article" date="2021" name="Environ. Microbiol.">
        <title>Genomic characterization of three novel Desulfobacterota classes expand the metabolic and phylogenetic diversity of the phylum.</title>
        <authorList>
            <person name="Murphy C.L."/>
            <person name="Biggerstaff J."/>
            <person name="Eichhorn A."/>
            <person name="Ewing E."/>
            <person name="Shahan R."/>
            <person name="Soriano D."/>
            <person name="Stewart S."/>
            <person name="VanMol K."/>
            <person name="Walker R."/>
            <person name="Walters P."/>
            <person name="Elshahed M.S."/>
            <person name="Youssef N.H."/>
        </authorList>
    </citation>
    <scope>NUCLEOTIDE SEQUENCE</scope>
    <source>
        <strain evidence="7">Zod_Metabat.24</strain>
    </source>
</reference>
<name>A0A9D8KEU8_9DELT</name>
<dbReference type="Proteomes" id="UP000809273">
    <property type="component" value="Unassembled WGS sequence"/>
</dbReference>
<dbReference type="Pfam" id="PF13977">
    <property type="entry name" value="TetR_C_6"/>
    <property type="match status" value="1"/>
</dbReference>